<dbReference type="InterPro" id="IPR012337">
    <property type="entry name" value="RNaseH-like_sf"/>
</dbReference>
<dbReference type="InterPro" id="IPR047656">
    <property type="entry name" value="IS481-like_transpos"/>
</dbReference>
<dbReference type="SUPFAM" id="SSF53098">
    <property type="entry name" value="Ribonuclease H-like"/>
    <property type="match status" value="1"/>
</dbReference>
<keyword evidence="2" id="KW-0614">Plasmid</keyword>
<name>A0A2C9DDQ7_9HYPH</name>
<dbReference type="PROSITE" id="PS50994">
    <property type="entry name" value="INTEGRASE"/>
    <property type="match status" value="1"/>
</dbReference>
<dbReference type="OrthoDB" id="9803878at2"/>
<proteinExistence type="predicted"/>
<dbReference type="Pfam" id="PF13565">
    <property type="entry name" value="HTH_32"/>
    <property type="match status" value="1"/>
</dbReference>
<dbReference type="PANTHER" id="PTHR35004">
    <property type="entry name" value="TRANSPOSASE RV3428C-RELATED"/>
    <property type="match status" value="1"/>
</dbReference>
<reference evidence="3" key="1">
    <citation type="submission" date="2017-09" db="EMBL/GenBank/DDBJ databases">
        <title>Genome sequence of Nannocystis excedens DSM 71.</title>
        <authorList>
            <person name="Blom J."/>
        </authorList>
    </citation>
    <scope>NUCLEOTIDE SEQUENCE [LARGE SCALE GENOMIC DNA]</scope>
    <source>
        <strain evidence="3">type strain: E19</strain>
        <plasmid evidence="3">hdiap1</plasmid>
    </source>
</reference>
<sequence>MGKDQREIARKLRILHHAEETGHVAKTCRYFGIGRSSFYRWREAYRKDGEAGLVNRPPIPKWHANRTPVAIEEKVLHLRSKYHLGPMRIVWYLARYHGINLSDATVSRILKRHGVNRLPRGTRLRKVHTKRYNKQVPGHHIQMDVKFLTFKGSGGEKIRRFQFTAIDDATRVRALKIYDKHTQASAIDFVDHVIESFPFRIQEIRTDNGHEFQAKFHWHVEDKGIRHAYIRRGTPQLNGKVERSHRSDSQEFYQLLSYKGDIDLAAKLDEWERFYNFARPHGAFNGKTPYEVLREKL</sequence>
<dbReference type="SUPFAM" id="SSF46689">
    <property type="entry name" value="Homeodomain-like"/>
    <property type="match status" value="1"/>
</dbReference>
<dbReference type="NCBIfam" id="NF033577">
    <property type="entry name" value="transpos_IS481"/>
    <property type="match status" value="1"/>
</dbReference>
<dbReference type="KEGG" id="hdi:HDIA_P0053"/>
<evidence type="ECO:0000313" key="2">
    <source>
        <dbReference type="EMBL" id="SON58462.1"/>
    </source>
</evidence>
<accession>A0A2C9DDQ7</accession>
<dbReference type="InterPro" id="IPR009057">
    <property type="entry name" value="Homeodomain-like_sf"/>
</dbReference>
<keyword evidence="3" id="KW-1185">Reference proteome</keyword>
<dbReference type="GO" id="GO:0003676">
    <property type="term" value="F:nucleic acid binding"/>
    <property type="evidence" value="ECO:0007669"/>
    <property type="project" value="InterPro"/>
</dbReference>
<dbReference type="RefSeq" id="WP_099559181.1">
    <property type="nucleotide sequence ID" value="NZ_LT960615.1"/>
</dbReference>
<dbReference type="InterPro" id="IPR036388">
    <property type="entry name" value="WH-like_DNA-bd_sf"/>
</dbReference>
<dbReference type="Pfam" id="PF13683">
    <property type="entry name" value="rve_3"/>
    <property type="match status" value="1"/>
</dbReference>
<gene>
    <name evidence="2" type="ORF">HDIA_P0053</name>
</gene>
<dbReference type="InterPro" id="IPR001584">
    <property type="entry name" value="Integrase_cat-core"/>
</dbReference>
<feature type="domain" description="Integrase catalytic" evidence="1">
    <location>
        <begin position="133"/>
        <end position="297"/>
    </location>
</feature>
<dbReference type="Gene3D" id="1.10.10.10">
    <property type="entry name" value="Winged helix-like DNA-binding domain superfamily/Winged helix DNA-binding domain"/>
    <property type="match status" value="1"/>
</dbReference>
<organism evidence="2 3">
    <name type="scientific">Hartmannibacter diazotrophicus</name>
    <dbReference type="NCBI Taxonomy" id="1482074"/>
    <lineage>
        <taxon>Bacteria</taxon>
        <taxon>Pseudomonadati</taxon>
        <taxon>Pseudomonadota</taxon>
        <taxon>Alphaproteobacteria</taxon>
        <taxon>Hyphomicrobiales</taxon>
        <taxon>Pleomorphomonadaceae</taxon>
        <taxon>Hartmannibacter</taxon>
    </lineage>
</organism>
<dbReference type="InterPro" id="IPR036397">
    <property type="entry name" value="RNaseH_sf"/>
</dbReference>
<evidence type="ECO:0000259" key="1">
    <source>
        <dbReference type="PROSITE" id="PS50994"/>
    </source>
</evidence>
<dbReference type="GO" id="GO:0015074">
    <property type="term" value="P:DNA integration"/>
    <property type="evidence" value="ECO:0007669"/>
    <property type="project" value="InterPro"/>
</dbReference>
<dbReference type="Proteomes" id="UP000223606">
    <property type="component" value="Plasmid HDIAp1"/>
</dbReference>
<geneLocation type="plasmid" evidence="3">
    <name>hdiap1</name>
</geneLocation>
<dbReference type="EMBL" id="LT960615">
    <property type="protein sequence ID" value="SON58462.1"/>
    <property type="molecule type" value="Genomic_DNA"/>
</dbReference>
<protein>
    <submittedName>
        <fullName evidence="2">Putative transposase OrfB</fullName>
    </submittedName>
</protein>
<dbReference type="PANTHER" id="PTHR35004:SF7">
    <property type="entry name" value="INTEGRASE PROTEIN"/>
    <property type="match status" value="1"/>
</dbReference>
<evidence type="ECO:0000313" key="3">
    <source>
        <dbReference type="Proteomes" id="UP000223606"/>
    </source>
</evidence>
<dbReference type="Gene3D" id="3.30.420.10">
    <property type="entry name" value="Ribonuclease H-like superfamily/Ribonuclease H"/>
    <property type="match status" value="1"/>
</dbReference>
<dbReference type="AlphaFoldDB" id="A0A2C9DDQ7"/>